<name>A0A411YWP1_9RHOB</name>
<organism evidence="1 2">
    <name type="scientific">Pseudotabrizicola alkalilacus</name>
    <dbReference type="NCBI Taxonomy" id="2305252"/>
    <lineage>
        <taxon>Bacteria</taxon>
        <taxon>Pseudomonadati</taxon>
        <taxon>Pseudomonadota</taxon>
        <taxon>Alphaproteobacteria</taxon>
        <taxon>Rhodobacterales</taxon>
        <taxon>Paracoccaceae</taxon>
        <taxon>Pseudotabrizicola</taxon>
    </lineage>
</organism>
<dbReference type="AlphaFoldDB" id="A0A411YWP1"/>
<evidence type="ECO:0000313" key="1">
    <source>
        <dbReference type="EMBL" id="RGP35314.1"/>
    </source>
</evidence>
<comment type="caution">
    <text evidence="1">The sequence shown here is derived from an EMBL/GenBank/DDBJ whole genome shotgun (WGS) entry which is preliminary data.</text>
</comment>
<dbReference type="Proteomes" id="UP000284547">
    <property type="component" value="Unassembled WGS sequence"/>
</dbReference>
<protein>
    <submittedName>
        <fullName evidence="1">Uncharacterized protein</fullName>
    </submittedName>
</protein>
<dbReference type="EMBL" id="QWEY01000017">
    <property type="protein sequence ID" value="RGP35314.1"/>
    <property type="molecule type" value="Genomic_DNA"/>
</dbReference>
<gene>
    <name evidence="1" type="ORF">D1012_20425</name>
</gene>
<sequence length="140" mass="14469">MTKIDFSMMVTAESRAAAALSVARSAAAARLAALIEAATAALSEGIPLAEQLTWSAKEAAAQAVLDGTASPIQEALLEAEAAQSGETVVQLAGLILSHAEAYRAEVTRYVGLRRQASASLAACSTPEELAQVLEMLEARL</sequence>
<reference evidence="1 2" key="1">
    <citation type="submission" date="2018-08" db="EMBL/GenBank/DDBJ databases">
        <title>Flavobacterium tibetense sp. nov., isolated from a wetland YonghuCo on Tibetan Plateau.</title>
        <authorList>
            <person name="Phurbu D."/>
            <person name="Lu H."/>
            <person name="Xing P."/>
        </authorList>
    </citation>
    <scope>NUCLEOTIDE SEQUENCE [LARGE SCALE GENOMIC DNA]</scope>
    <source>
        <strain evidence="1 2">DJC</strain>
    </source>
</reference>
<evidence type="ECO:0000313" key="2">
    <source>
        <dbReference type="Proteomes" id="UP000284547"/>
    </source>
</evidence>
<keyword evidence="2" id="KW-1185">Reference proteome</keyword>
<proteinExistence type="predicted"/>
<dbReference type="RefSeq" id="WP_118155972.1">
    <property type="nucleotide sequence ID" value="NZ_QWEY01000017.1"/>
</dbReference>
<accession>A0A411YWP1</accession>